<dbReference type="EMBL" id="LNIX01000045">
    <property type="protein sequence ID" value="OXA38567.1"/>
    <property type="molecule type" value="Genomic_DNA"/>
</dbReference>
<comment type="subcellular location">
    <subcellularLocation>
        <location evidence="1">Cytoplasm</location>
        <location evidence="1">Cytoskeleton</location>
    </subcellularLocation>
</comment>
<dbReference type="Pfam" id="PF00022">
    <property type="entry name" value="Actin"/>
    <property type="match status" value="2"/>
</dbReference>
<dbReference type="SUPFAM" id="SSF53067">
    <property type="entry name" value="Actin-like ATPase domain"/>
    <property type="match status" value="2"/>
</dbReference>
<keyword evidence="2" id="KW-0963">Cytoplasm</keyword>
<reference evidence="6 7" key="1">
    <citation type="submission" date="2015-12" db="EMBL/GenBank/DDBJ databases">
        <title>The genome of Folsomia candida.</title>
        <authorList>
            <person name="Faddeeva A."/>
            <person name="Derks M.F."/>
            <person name="Anvar Y."/>
            <person name="Smit S."/>
            <person name="Van Straalen N."/>
            <person name="Roelofs D."/>
        </authorList>
    </citation>
    <scope>NUCLEOTIDE SEQUENCE [LARGE SCALE GENOMIC DNA]</scope>
    <source>
        <strain evidence="6 7">VU population</strain>
        <tissue evidence="6">Whole body</tissue>
    </source>
</reference>
<evidence type="ECO:0000256" key="5">
    <source>
        <dbReference type="SAM" id="MobiDB-lite"/>
    </source>
</evidence>
<dbReference type="STRING" id="158441.A0A226D1I6"/>
<dbReference type="GO" id="GO:0005856">
    <property type="term" value="C:cytoskeleton"/>
    <property type="evidence" value="ECO:0007669"/>
    <property type="project" value="UniProtKB-SubCell"/>
</dbReference>
<accession>A0A226D1I6</accession>
<evidence type="ECO:0000256" key="1">
    <source>
        <dbReference type="ARBA" id="ARBA00004245"/>
    </source>
</evidence>
<keyword evidence="3" id="KW-0206">Cytoskeleton</keyword>
<gene>
    <name evidence="6" type="ORF">Fcan01_26669</name>
</gene>
<dbReference type="AlphaFoldDB" id="A0A226D1I6"/>
<keyword evidence="7" id="KW-1185">Reference proteome</keyword>
<dbReference type="PRINTS" id="PR00190">
    <property type="entry name" value="ACTIN"/>
</dbReference>
<feature type="compositionally biased region" description="Basic residues" evidence="5">
    <location>
        <begin position="196"/>
        <end position="210"/>
    </location>
</feature>
<dbReference type="PANTHER" id="PTHR11937">
    <property type="entry name" value="ACTIN"/>
    <property type="match status" value="1"/>
</dbReference>
<feature type="region of interest" description="Disordered" evidence="5">
    <location>
        <begin position="190"/>
        <end position="210"/>
    </location>
</feature>
<dbReference type="InterPro" id="IPR004000">
    <property type="entry name" value="Actin"/>
</dbReference>
<evidence type="ECO:0000256" key="3">
    <source>
        <dbReference type="ARBA" id="ARBA00023212"/>
    </source>
</evidence>
<comment type="caution">
    <text evidence="6">The sequence shown here is derived from an EMBL/GenBank/DDBJ whole genome shotgun (WGS) entry which is preliminary data.</text>
</comment>
<name>A0A226D1I6_FOLCA</name>
<proteinExistence type="inferred from homology"/>
<evidence type="ECO:0000313" key="6">
    <source>
        <dbReference type="EMBL" id="OXA38567.1"/>
    </source>
</evidence>
<dbReference type="SMART" id="SM00268">
    <property type="entry name" value="ACTIN"/>
    <property type="match status" value="1"/>
</dbReference>
<dbReference type="OrthoDB" id="5132116at2759"/>
<dbReference type="Gene3D" id="2.30.36.70">
    <property type="entry name" value="Actin, Chain A, domain 2"/>
    <property type="match status" value="1"/>
</dbReference>
<evidence type="ECO:0000256" key="4">
    <source>
        <dbReference type="ARBA" id="ARBA00038483"/>
    </source>
</evidence>
<dbReference type="Gene3D" id="3.30.420.40">
    <property type="match status" value="2"/>
</dbReference>
<comment type="similarity">
    <text evidence="4">Belongs to the actin family. ARP1 subfamily.</text>
</comment>
<protein>
    <submittedName>
        <fullName evidence="6">Beta-centractin</fullName>
    </submittedName>
</protein>
<evidence type="ECO:0000313" key="7">
    <source>
        <dbReference type="Proteomes" id="UP000198287"/>
    </source>
</evidence>
<dbReference type="FunFam" id="3.30.420.40:FF:000188">
    <property type="entry name" value="Actin like 6B"/>
    <property type="match status" value="1"/>
</dbReference>
<dbReference type="Proteomes" id="UP000198287">
    <property type="component" value="Unassembled WGS sequence"/>
</dbReference>
<dbReference type="InterPro" id="IPR043129">
    <property type="entry name" value="ATPase_NBD"/>
</dbReference>
<evidence type="ECO:0000256" key="2">
    <source>
        <dbReference type="ARBA" id="ARBA00022490"/>
    </source>
</evidence>
<sequence length="372" mass="42265">MPTLTGGQENKLEKLSFLLHDLFNIAEASFPRPTLSNFGSVALPPSTEYYVSTITLNIFKNSEKMAQRKSFVPILETIVGGESPPETPPQEPVAHWRRRNLMGKKGPKEDQDEPDVYQTRLIANLELTAEHFLLVKKRPGKRASSIGGKCHEAPIPIKKTRRRSLPPRVTEEMANATFVVTELPSYLKATASSSAKKNRSKAKKRRRRRRRNVLHSIVSRQFPSLCQHIVLIIPCLGYGIIKAGFAGDSVPKCRFPNYVGRPKHVRVMAGAFEGDLLIGPKAEEHRGLLAIKYPMEHGIVTNWNDMERIWQYVYSKDQLQTFAEEISAPQERLYSTWIGGSILASLDTFKKMWVSKREFEEEGQRAVHRKTF</sequence>
<dbReference type="FunFam" id="3.30.420.40:FF:000502">
    <property type="entry name" value="Actin-Related Proteins"/>
    <property type="match status" value="1"/>
</dbReference>
<organism evidence="6 7">
    <name type="scientific">Folsomia candida</name>
    <name type="common">Springtail</name>
    <dbReference type="NCBI Taxonomy" id="158441"/>
    <lineage>
        <taxon>Eukaryota</taxon>
        <taxon>Metazoa</taxon>
        <taxon>Ecdysozoa</taxon>
        <taxon>Arthropoda</taxon>
        <taxon>Hexapoda</taxon>
        <taxon>Collembola</taxon>
        <taxon>Entomobryomorpha</taxon>
        <taxon>Isotomoidea</taxon>
        <taxon>Isotomidae</taxon>
        <taxon>Proisotominae</taxon>
        <taxon>Folsomia</taxon>
    </lineage>
</organism>